<protein>
    <submittedName>
        <fullName evidence="6">Cerebellin 20</fullName>
    </submittedName>
</protein>
<dbReference type="SMART" id="SM00110">
    <property type="entry name" value="C1Q"/>
    <property type="match status" value="1"/>
</dbReference>
<dbReference type="AlphaFoldDB" id="A0A3B4UF83"/>
<organism evidence="6 7">
    <name type="scientific">Seriola dumerili</name>
    <name type="common">Greater amberjack</name>
    <name type="synonym">Caranx dumerili</name>
    <dbReference type="NCBI Taxonomy" id="41447"/>
    <lineage>
        <taxon>Eukaryota</taxon>
        <taxon>Metazoa</taxon>
        <taxon>Chordata</taxon>
        <taxon>Craniata</taxon>
        <taxon>Vertebrata</taxon>
        <taxon>Euteleostomi</taxon>
        <taxon>Actinopterygii</taxon>
        <taxon>Neopterygii</taxon>
        <taxon>Teleostei</taxon>
        <taxon>Neoteleostei</taxon>
        <taxon>Acanthomorphata</taxon>
        <taxon>Carangaria</taxon>
        <taxon>Carangiformes</taxon>
        <taxon>Carangidae</taxon>
        <taxon>Seriola</taxon>
    </lineage>
</organism>
<feature type="domain" description="C1q" evidence="5">
    <location>
        <begin position="39"/>
        <end position="186"/>
    </location>
</feature>
<dbReference type="GeneTree" id="ENSGT00940000163520"/>
<dbReference type="GO" id="GO:0005576">
    <property type="term" value="C:extracellular region"/>
    <property type="evidence" value="ECO:0007669"/>
    <property type="project" value="UniProtKB-SubCell"/>
</dbReference>
<reference evidence="6" key="1">
    <citation type="submission" date="2025-08" db="UniProtKB">
        <authorList>
            <consortium name="Ensembl"/>
        </authorList>
    </citation>
    <scope>IDENTIFICATION</scope>
</reference>
<dbReference type="GO" id="GO:0045202">
    <property type="term" value="C:synapse"/>
    <property type="evidence" value="ECO:0007669"/>
    <property type="project" value="TreeGrafter"/>
</dbReference>
<evidence type="ECO:0000256" key="1">
    <source>
        <dbReference type="ARBA" id="ARBA00004613"/>
    </source>
</evidence>
<accession>A0A3B4UF83</accession>
<evidence type="ECO:0000256" key="4">
    <source>
        <dbReference type="SAM" id="SignalP"/>
    </source>
</evidence>
<evidence type="ECO:0000256" key="3">
    <source>
        <dbReference type="ARBA" id="ARBA00022729"/>
    </source>
</evidence>
<comment type="subcellular location">
    <subcellularLocation>
        <location evidence="1">Secreted</location>
    </subcellularLocation>
</comment>
<feature type="chain" id="PRO_5045270730" evidence="4">
    <location>
        <begin position="18"/>
        <end position="186"/>
    </location>
</feature>
<dbReference type="InterPro" id="IPR008983">
    <property type="entry name" value="Tumour_necrosis_fac-like_dom"/>
</dbReference>
<keyword evidence="7" id="KW-1185">Reference proteome</keyword>
<dbReference type="Gene3D" id="2.60.120.40">
    <property type="match status" value="1"/>
</dbReference>
<name>A0A3B4UF83_SERDU</name>
<dbReference type="PROSITE" id="PS50871">
    <property type="entry name" value="C1Q"/>
    <property type="match status" value="1"/>
</dbReference>
<dbReference type="Proteomes" id="UP000261420">
    <property type="component" value="Unplaced"/>
</dbReference>
<dbReference type="PRINTS" id="PR00007">
    <property type="entry name" value="COMPLEMNTC1Q"/>
</dbReference>
<keyword evidence="2" id="KW-0964">Secreted</keyword>
<dbReference type="PANTHER" id="PTHR22923:SF103">
    <property type="entry name" value="CEREBELLIN 20-RELATED"/>
    <property type="match status" value="1"/>
</dbReference>
<evidence type="ECO:0000313" key="6">
    <source>
        <dbReference type="Ensembl" id="ENSSDUP00000016853.1"/>
    </source>
</evidence>
<keyword evidence="3 4" id="KW-0732">Signal</keyword>
<feature type="signal peptide" evidence="4">
    <location>
        <begin position="1"/>
        <end position="17"/>
    </location>
</feature>
<dbReference type="Pfam" id="PF00386">
    <property type="entry name" value="C1q"/>
    <property type="match status" value="1"/>
</dbReference>
<evidence type="ECO:0000259" key="5">
    <source>
        <dbReference type="PROSITE" id="PS50871"/>
    </source>
</evidence>
<proteinExistence type="predicted"/>
<evidence type="ECO:0000256" key="2">
    <source>
        <dbReference type="ARBA" id="ARBA00022525"/>
    </source>
</evidence>
<reference evidence="6" key="2">
    <citation type="submission" date="2025-09" db="UniProtKB">
        <authorList>
            <consortium name="Ensembl"/>
        </authorList>
    </citation>
    <scope>IDENTIFICATION</scope>
</reference>
<sequence>MFYFIIAMLNIILQVQMLLKPFQISEIKFQNVVSLCYYCPCPDFPYTQCHTSNVTRSFFLVAVNLPVTDFLIVYKHVFLNLGDSYNMQTGIFTAPRSGVYSFAVTIFSVVTSGKMATSANLQVNGQAMATLLEQNGNDTEDSATVVVALQLKAGDEVAVNLLKRYSICDNNSHFNTFTGFLLYATD</sequence>
<evidence type="ECO:0000313" key="7">
    <source>
        <dbReference type="Proteomes" id="UP000261420"/>
    </source>
</evidence>
<dbReference type="Ensembl" id="ENSSDUT00000017159.1">
    <property type="protein sequence ID" value="ENSSDUP00000016853.1"/>
    <property type="gene ID" value="ENSSDUG00000012296.1"/>
</dbReference>
<dbReference type="GO" id="GO:0099558">
    <property type="term" value="P:maintenance of synapse structure"/>
    <property type="evidence" value="ECO:0007669"/>
    <property type="project" value="TreeGrafter"/>
</dbReference>
<dbReference type="PANTHER" id="PTHR22923">
    <property type="entry name" value="CEREBELLIN-RELATED"/>
    <property type="match status" value="1"/>
</dbReference>
<dbReference type="InterPro" id="IPR050822">
    <property type="entry name" value="Cerebellin_Synaptic_Org"/>
</dbReference>
<dbReference type="SUPFAM" id="SSF49842">
    <property type="entry name" value="TNF-like"/>
    <property type="match status" value="1"/>
</dbReference>
<dbReference type="InterPro" id="IPR001073">
    <property type="entry name" value="C1q_dom"/>
</dbReference>